<evidence type="ECO:0000313" key="2">
    <source>
        <dbReference type="EMBL" id="OLP92140.1"/>
    </source>
</evidence>
<evidence type="ECO:0000256" key="1">
    <source>
        <dbReference type="SAM" id="MobiDB-lite"/>
    </source>
</evidence>
<sequence>MVGRRDIGQAEGVEQGSRLVPSCGRVDDLCVVAVPERAAPLLRVVTGEVERRGAEVEANLGNTRVFNAARGDAPPGVDVLGPTSGAATCPRSSVASSLSACPPGPQPTSPSYARGHDDAVWAAVEGLLSDQRPGEGHNWAATRQVVFLPPSLGGLRHLAAERVSPAAYWAAWANALPVLRPHPDAAARLVTPCRRACAEAARQLAAEGWTSRPEWASCARGADSPAAEG</sequence>
<feature type="region of interest" description="Disordered" evidence="1">
    <location>
        <begin position="94"/>
        <end position="114"/>
    </location>
</feature>
<organism evidence="2 3">
    <name type="scientific">Symbiodinium microadriaticum</name>
    <name type="common">Dinoflagellate</name>
    <name type="synonym">Zooxanthella microadriatica</name>
    <dbReference type="NCBI Taxonomy" id="2951"/>
    <lineage>
        <taxon>Eukaryota</taxon>
        <taxon>Sar</taxon>
        <taxon>Alveolata</taxon>
        <taxon>Dinophyceae</taxon>
        <taxon>Suessiales</taxon>
        <taxon>Symbiodiniaceae</taxon>
        <taxon>Symbiodinium</taxon>
    </lineage>
</organism>
<gene>
    <name evidence="2" type="ORF">AK812_SmicGene26093</name>
</gene>
<accession>A0A1Q9DAH9</accession>
<name>A0A1Q9DAH9_SYMMI</name>
<dbReference type="EMBL" id="LSRX01000634">
    <property type="protein sequence ID" value="OLP92140.1"/>
    <property type="molecule type" value="Genomic_DNA"/>
</dbReference>
<proteinExistence type="predicted"/>
<dbReference type="AlphaFoldDB" id="A0A1Q9DAH9"/>
<keyword evidence="3" id="KW-1185">Reference proteome</keyword>
<reference evidence="2 3" key="1">
    <citation type="submission" date="2016-02" db="EMBL/GenBank/DDBJ databases">
        <title>Genome analysis of coral dinoflagellate symbionts highlights evolutionary adaptations to a symbiotic lifestyle.</title>
        <authorList>
            <person name="Aranda M."/>
            <person name="Li Y."/>
            <person name="Liew Y.J."/>
            <person name="Baumgarten S."/>
            <person name="Simakov O."/>
            <person name="Wilson M."/>
            <person name="Piel J."/>
            <person name="Ashoor H."/>
            <person name="Bougouffa S."/>
            <person name="Bajic V.B."/>
            <person name="Ryu T."/>
            <person name="Ravasi T."/>
            <person name="Bayer T."/>
            <person name="Micklem G."/>
            <person name="Kim H."/>
            <person name="Bhak J."/>
            <person name="Lajeunesse T.C."/>
            <person name="Voolstra C.R."/>
        </authorList>
    </citation>
    <scope>NUCLEOTIDE SEQUENCE [LARGE SCALE GENOMIC DNA]</scope>
    <source>
        <strain evidence="2 3">CCMP2467</strain>
    </source>
</reference>
<protein>
    <submittedName>
        <fullName evidence="2">Uncharacterized protein</fullName>
    </submittedName>
</protein>
<dbReference type="Proteomes" id="UP000186817">
    <property type="component" value="Unassembled WGS sequence"/>
</dbReference>
<evidence type="ECO:0000313" key="3">
    <source>
        <dbReference type="Proteomes" id="UP000186817"/>
    </source>
</evidence>
<comment type="caution">
    <text evidence="2">The sequence shown here is derived from an EMBL/GenBank/DDBJ whole genome shotgun (WGS) entry which is preliminary data.</text>
</comment>